<protein>
    <recommendedName>
        <fullName evidence="4">Yip1 domain-containing protein</fullName>
    </recommendedName>
</protein>
<keyword evidence="1" id="KW-0472">Membrane</keyword>
<sequence length="304" mass="34653">MTSRNEWEEYFELINNRKPNADEITAALQKGEFTDGQAQSDRPEIKIDSQQISKGVEETKEQAGKAFNTVKQHAGNYFSWFKNRALRPMKYVNEENPNQLYLWLTFALTTVCSAGIFWNFVRRIFVSLANVVGNDNSYGRSIASFAGRILPSVFFNFFFVFVILFLAALPGLALVTKEQEKFKDLVNQFLVFQPAAAIFAIIGFIYSFIAQVPKVSVDNISSVLQEIMINVGILIMLPMLSFAVVNLAAVYFVQKYRENDQKLDLIWWQISQAIMTAIVVYIGYIVIITPMFKSLISTIANFNY</sequence>
<feature type="transmembrane region" description="Helical" evidence="1">
    <location>
        <begin position="153"/>
        <end position="176"/>
    </location>
</feature>
<accession>A0ABY5C1D0</accession>
<feature type="transmembrane region" description="Helical" evidence="1">
    <location>
        <begin position="229"/>
        <end position="253"/>
    </location>
</feature>
<reference evidence="2" key="1">
    <citation type="submission" date="2022-05" db="EMBL/GenBank/DDBJ databases">
        <authorList>
            <person name="Oliphant S.A."/>
            <person name="Watson-Haigh N.S."/>
            <person name="Sumby K.M."/>
            <person name="Gardner J.M."/>
            <person name="Jiranek V."/>
        </authorList>
    </citation>
    <scope>NUCLEOTIDE SEQUENCE</scope>
    <source>
        <strain evidence="2">KI3_B9</strain>
    </source>
</reference>
<keyword evidence="1" id="KW-0812">Transmembrane</keyword>
<evidence type="ECO:0000313" key="2">
    <source>
        <dbReference type="EMBL" id="USS92559.1"/>
    </source>
</evidence>
<evidence type="ECO:0000313" key="3">
    <source>
        <dbReference type="Proteomes" id="UP001056093"/>
    </source>
</evidence>
<name>A0ABY5C1D0_9LACO</name>
<evidence type="ECO:0008006" key="4">
    <source>
        <dbReference type="Google" id="ProtNLM"/>
    </source>
</evidence>
<organism evidence="2 3">
    <name type="scientific">Fructobacillus americanaquae</name>
    <dbReference type="NCBI Taxonomy" id="2940302"/>
    <lineage>
        <taxon>Bacteria</taxon>
        <taxon>Bacillati</taxon>
        <taxon>Bacillota</taxon>
        <taxon>Bacilli</taxon>
        <taxon>Lactobacillales</taxon>
        <taxon>Lactobacillaceae</taxon>
        <taxon>Fructobacillus</taxon>
    </lineage>
</organism>
<feature type="transmembrane region" description="Helical" evidence="1">
    <location>
        <begin position="188"/>
        <end position="209"/>
    </location>
</feature>
<feature type="transmembrane region" description="Helical" evidence="1">
    <location>
        <begin position="265"/>
        <end position="287"/>
    </location>
</feature>
<keyword evidence="3" id="KW-1185">Reference proteome</keyword>
<dbReference type="EMBL" id="CP097122">
    <property type="protein sequence ID" value="USS92559.1"/>
    <property type="molecule type" value="Genomic_DNA"/>
</dbReference>
<dbReference type="Proteomes" id="UP001056093">
    <property type="component" value="Chromosome"/>
</dbReference>
<keyword evidence="1" id="KW-1133">Transmembrane helix</keyword>
<proteinExistence type="predicted"/>
<feature type="transmembrane region" description="Helical" evidence="1">
    <location>
        <begin position="100"/>
        <end position="121"/>
    </location>
</feature>
<evidence type="ECO:0000256" key="1">
    <source>
        <dbReference type="SAM" id="Phobius"/>
    </source>
</evidence>
<dbReference type="RefSeq" id="WP_252774331.1">
    <property type="nucleotide sequence ID" value="NZ_CP097122.1"/>
</dbReference>
<gene>
    <name evidence="2" type="ORF">M3M36_02825</name>
</gene>